<dbReference type="RefSeq" id="WP_138404122.1">
    <property type="nucleotide sequence ID" value="NZ_JACCEL010000008.1"/>
</dbReference>
<dbReference type="EMBL" id="JACCEL010000008">
    <property type="protein sequence ID" value="MBG9978050.1"/>
    <property type="molecule type" value="Genomic_DNA"/>
</dbReference>
<protein>
    <submittedName>
        <fullName evidence="5">Transporter substrate-binding domain-containing protein</fullName>
    </submittedName>
</protein>
<reference evidence="5 6" key="1">
    <citation type="submission" date="2019-05" db="EMBL/GenBank/DDBJ databases">
        <title>The metagenome of a microbial culture collection derived from dairy environment covers the genomic content of the human microbiome.</title>
        <authorList>
            <person name="Roder T."/>
            <person name="Wuthrich D."/>
            <person name="Sattari Z."/>
            <person name="Von Ah U."/>
            <person name="Bar C."/>
            <person name="Ronchi F."/>
            <person name="Macpherson A.J."/>
            <person name="Ganal-Vonarburg S.C."/>
            <person name="Bruggmann R."/>
            <person name="Vergeres G."/>
        </authorList>
    </citation>
    <scope>NUCLEOTIDE SEQUENCE [LARGE SCALE GENOMIC DNA]</scope>
    <source>
        <strain evidence="5 6">FAM 24227</strain>
    </source>
</reference>
<dbReference type="PANTHER" id="PTHR35936:SF34">
    <property type="entry name" value="ABC TRANSPORTER EXTRACELLULAR-BINDING PROTEIN YCKB-RELATED"/>
    <property type="match status" value="1"/>
</dbReference>
<gene>
    <name evidence="5" type="ORF">FEZ33_04070</name>
    <name evidence="4" type="ORF">HYQ42_04540</name>
</gene>
<evidence type="ECO:0000259" key="3">
    <source>
        <dbReference type="SMART" id="SM00062"/>
    </source>
</evidence>
<dbReference type="Gene3D" id="3.40.190.10">
    <property type="entry name" value="Periplasmic binding protein-like II"/>
    <property type="match status" value="2"/>
</dbReference>
<dbReference type="Pfam" id="PF00497">
    <property type="entry name" value="SBP_bac_3"/>
    <property type="match status" value="1"/>
</dbReference>
<name>A0A5R9E0K2_9LACT</name>
<dbReference type="InterPro" id="IPR001638">
    <property type="entry name" value="Solute-binding_3/MltF_N"/>
</dbReference>
<dbReference type="Proteomes" id="UP000306420">
    <property type="component" value="Unassembled WGS sequence"/>
</dbReference>
<keyword evidence="1 2" id="KW-0732">Signal</keyword>
<feature type="signal peptide" evidence="2">
    <location>
        <begin position="1"/>
        <end position="24"/>
    </location>
</feature>
<dbReference type="EMBL" id="VBSP01000009">
    <property type="protein sequence ID" value="TLQ41864.1"/>
    <property type="molecule type" value="Genomic_DNA"/>
</dbReference>
<evidence type="ECO:0000313" key="4">
    <source>
        <dbReference type="EMBL" id="MBG9978050.1"/>
    </source>
</evidence>
<comment type="caution">
    <text evidence="5">The sequence shown here is derived from an EMBL/GenBank/DDBJ whole genome shotgun (WGS) entry which is preliminary data.</text>
</comment>
<dbReference type="Proteomes" id="UP000823401">
    <property type="component" value="Unassembled WGS sequence"/>
</dbReference>
<evidence type="ECO:0000256" key="1">
    <source>
        <dbReference type="ARBA" id="ARBA00022729"/>
    </source>
</evidence>
<keyword evidence="7" id="KW-1185">Reference proteome</keyword>
<dbReference type="OrthoDB" id="8613538at2"/>
<evidence type="ECO:0000313" key="6">
    <source>
        <dbReference type="Proteomes" id="UP000306420"/>
    </source>
</evidence>
<feature type="domain" description="Solute-binding protein family 3/N-terminal" evidence="3">
    <location>
        <begin position="38"/>
        <end position="260"/>
    </location>
</feature>
<proteinExistence type="predicted"/>
<evidence type="ECO:0000313" key="7">
    <source>
        <dbReference type="Proteomes" id="UP000823401"/>
    </source>
</evidence>
<sequence>MFKKFFSALVIVSLFFTQFTAVSAQEDDSLSRVEERGHLIAAISGTLYPSGYYNEDNELVGYNIDIIREVADRLGLEVEFMEMGVDGMLTSVKSGQVDLVAEGVQPTAEREKDFLIGEPIKYSFTSIVVRLSDNSGIESIEDFAGKKAAGGATTNYMQVAAQLGAELVTYDNATNDQYFLDVANGRTDFIPNDYYLQKTSIDFFSDLGVKLGNVFYNPSFSAFVYNNESNALQEAIDAVLVEMKEDGTLAEISAQYFNGDDVSVEQEEINGIKISDLPVIELED</sequence>
<evidence type="ECO:0000256" key="2">
    <source>
        <dbReference type="SAM" id="SignalP"/>
    </source>
</evidence>
<accession>A0A5R9E0K2</accession>
<organism evidence="5 6">
    <name type="scientific">Ruoffia tabacinasalis</name>
    <dbReference type="NCBI Taxonomy" id="87458"/>
    <lineage>
        <taxon>Bacteria</taxon>
        <taxon>Bacillati</taxon>
        <taxon>Bacillota</taxon>
        <taxon>Bacilli</taxon>
        <taxon>Lactobacillales</taxon>
        <taxon>Aerococcaceae</taxon>
        <taxon>Ruoffia</taxon>
    </lineage>
</organism>
<reference evidence="4 7" key="2">
    <citation type="submission" date="2020-07" db="EMBL/GenBank/DDBJ databases">
        <title>Facklamia lactis sp. nov., isolated from raw milk.</title>
        <authorList>
            <person name="Doll E.V."/>
            <person name="Huptas C."/>
            <person name="Staib L."/>
            <person name="Wenning M."/>
            <person name="Scherer S."/>
        </authorList>
    </citation>
    <scope>NUCLEOTIDE SEQUENCE [LARGE SCALE GENOMIC DNA]</scope>
    <source>
        <strain evidence="4 7">DSM 104272</strain>
    </source>
</reference>
<dbReference type="SMART" id="SM00062">
    <property type="entry name" value="PBPb"/>
    <property type="match status" value="1"/>
</dbReference>
<evidence type="ECO:0000313" key="5">
    <source>
        <dbReference type="EMBL" id="TLQ41864.1"/>
    </source>
</evidence>
<feature type="chain" id="PRO_5041088459" evidence="2">
    <location>
        <begin position="25"/>
        <end position="284"/>
    </location>
</feature>
<dbReference type="AlphaFoldDB" id="A0A5R9E0K2"/>
<dbReference type="SUPFAM" id="SSF53850">
    <property type="entry name" value="Periplasmic binding protein-like II"/>
    <property type="match status" value="1"/>
</dbReference>
<dbReference type="PANTHER" id="PTHR35936">
    <property type="entry name" value="MEMBRANE-BOUND LYTIC MUREIN TRANSGLYCOSYLASE F"/>
    <property type="match status" value="1"/>
</dbReference>